<evidence type="ECO:0000259" key="9">
    <source>
        <dbReference type="PROSITE" id="PS50850"/>
    </source>
</evidence>
<feature type="transmembrane region" description="Helical" evidence="8">
    <location>
        <begin position="344"/>
        <end position="363"/>
    </location>
</feature>
<dbReference type="InterPro" id="IPR036259">
    <property type="entry name" value="MFS_trans_sf"/>
</dbReference>
<feature type="transmembrane region" description="Helical" evidence="8">
    <location>
        <begin position="133"/>
        <end position="155"/>
    </location>
</feature>
<dbReference type="SUPFAM" id="SSF103473">
    <property type="entry name" value="MFS general substrate transporter"/>
    <property type="match status" value="1"/>
</dbReference>
<dbReference type="InterPro" id="IPR011701">
    <property type="entry name" value="MFS"/>
</dbReference>
<feature type="transmembrane region" description="Helical" evidence="8">
    <location>
        <begin position="248"/>
        <end position="267"/>
    </location>
</feature>
<comment type="similarity">
    <text evidence="2">Belongs to the major facilitator superfamily. Bcr/CmlA family.</text>
</comment>
<evidence type="ECO:0000256" key="4">
    <source>
        <dbReference type="ARBA" id="ARBA00022475"/>
    </source>
</evidence>
<dbReference type="CDD" id="cd17320">
    <property type="entry name" value="MFS_MdfA_MDR_like"/>
    <property type="match status" value="1"/>
</dbReference>
<dbReference type="Pfam" id="PF07690">
    <property type="entry name" value="MFS_1"/>
    <property type="match status" value="1"/>
</dbReference>
<dbReference type="PROSITE" id="PS50850">
    <property type="entry name" value="MFS"/>
    <property type="match status" value="1"/>
</dbReference>
<gene>
    <name evidence="10" type="ORF">DJ568_01730</name>
</gene>
<feature type="transmembrane region" description="Helical" evidence="8">
    <location>
        <begin position="75"/>
        <end position="94"/>
    </location>
</feature>
<dbReference type="RefSeq" id="WP_114003502.1">
    <property type="nucleotide sequence ID" value="NZ_QGDC01000001.1"/>
</dbReference>
<feature type="transmembrane region" description="Helical" evidence="8">
    <location>
        <begin position="279"/>
        <end position="299"/>
    </location>
</feature>
<dbReference type="NCBIfam" id="TIGR00710">
    <property type="entry name" value="efflux_Bcr_CflA"/>
    <property type="match status" value="1"/>
</dbReference>
<evidence type="ECO:0000256" key="6">
    <source>
        <dbReference type="ARBA" id="ARBA00022989"/>
    </source>
</evidence>
<keyword evidence="3" id="KW-0813">Transport</keyword>
<feature type="transmembrane region" description="Helical" evidence="8">
    <location>
        <begin position="42"/>
        <end position="63"/>
    </location>
</feature>
<dbReference type="PANTHER" id="PTHR23502">
    <property type="entry name" value="MAJOR FACILITATOR SUPERFAMILY"/>
    <property type="match status" value="1"/>
</dbReference>
<feature type="transmembrane region" description="Helical" evidence="8">
    <location>
        <begin position="305"/>
        <end position="323"/>
    </location>
</feature>
<keyword evidence="11" id="KW-1185">Reference proteome</keyword>
<dbReference type="AlphaFoldDB" id="A0A367GU67"/>
<dbReference type="OrthoDB" id="9800416at2"/>
<proteinExistence type="inferred from homology"/>
<reference evidence="10 11" key="1">
    <citation type="submission" date="2018-05" db="EMBL/GenBank/DDBJ databases">
        <title>Mucilaginibacter hurinus sp. nov., isolated from briquette warehouse soil.</title>
        <authorList>
            <person name="Choi L."/>
        </authorList>
    </citation>
    <scope>NUCLEOTIDE SEQUENCE [LARGE SCALE GENOMIC DNA]</scope>
    <source>
        <strain evidence="10 11">ZR32</strain>
    </source>
</reference>
<keyword evidence="5 8" id="KW-0812">Transmembrane</keyword>
<name>A0A367GU67_9SPHI</name>
<evidence type="ECO:0000256" key="8">
    <source>
        <dbReference type="SAM" id="Phobius"/>
    </source>
</evidence>
<evidence type="ECO:0000256" key="3">
    <source>
        <dbReference type="ARBA" id="ARBA00022448"/>
    </source>
</evidence>
<evidence type="ECO:0000256" key="5">
    <source>
        <dbReference type="ARBA" id="ARBA00022692"/>
    </source>
</evidence>
<comment type="caution">
    <text evidence="10">The sequence shown here is derived from an EMBL/GenBank/DDBJ whole genome shotgun (WGS) entry which is preliminary data.</text>
</comment>
<keyword evidence="7 8" id="KW-0472">Membrane</keyword>
<sequence length="409" mass="43352">MTRQRHFFLILILGSLTALPPFSIDMYLPGFPAIARFLHTDVAGVALSLSAFFIGLAFGQLLYGPLLDKFGRKKPLYIGLLIYIIASVGCASITSLQGLIVLRIIQALGSCAAAVASMAMVRDLFPVSENAKVFALLMLVVGASPMVAPTVGGYVTAGPGWQWVFIILALMGVVILLSVLFFLPDAYVPDKNLSLKPVPIIKGFWEVLKTPQFYTYAFTGAFAFSGLFAYVAGSPLVFMEVYGLNDKVYGWIFAALSVGFIGASQLNSLLLQRYSSQQIVNVSLSAQALIGVAFLVLSASGCLELYGTVAVIFLFLCTIGITNPNTAALSLAPFSKNAGTASSLLGASQLGIGALVSMSVSFFDSISVTPLAGVICITSVIAFLVLVISLKVNNGRFITPDGEVPLTIH</sequence>
<dbReference type="EMBL" id="QGDC01000001">
    <property type="protein sequence ID" value="RCH56605.1"/>
    <property type="molecule type" value="Genomic_DNA"/>
</dbReference>
<dbReference type="InterPro" id="IPR020846">
    <property type="entry name" value="MFS_dom"/>
</dbReference>
<evidence type="ECO:0000256" key="7">
    <source>
        <dbReference type="ARBA" id="ARBA00023136"/>
    </source>
</evidence>
<evidence type="ECO:0000256" key="2">
    <source>
        <dbReference type="ARBA" id="ARBA00006236"/>
    </source>
</evidence>
<comment type="subcellular location">
    <subcellularLocation>
        <location evidence="1">Cell membrane</location>
        <topology evidence="1">Multi-pass membrane protein</topology>
    </subcellularLocation>
</comment>
<protein>
    <submittedName>
        <fullName evidence="10">Bcr/CflA family drug resistance efflux transporter</fullName>
    </submittedName>
</protein>
<evidence type="ECO:0000313" key="11">
    <source>
        <dbReference type="Proteomes" id="UP000253209"/>
    </source>
</evidence>
<dbReference type="GO" id="GO:1990961">
    <property type="term" value="P:xenobiotic detoxification by transmembrane export across the plasma membrane"/>
    <property type="evidence" value="ECO:0007669"/>
    <property type="project" value="InterPro"/>
</dbReference>
<dbReference type="FunFam" id="1.20.1720.10:FF:000005">
    <property type="entry name" value="Bcr/CflA family efflux transporter"/>
    <property type="match status" value="1"/>
</dbReference>
<feature type="transmembrane region" description="Helical" evidence="8">
    <location>
        <begin position="100"/>
        <end position="121"/>
    </location>
</feature>
<keyword evidence="4" id="KW-1003">Cell membrane</keyword>
<dbReference type="Proteomes" id="UP000253209">
    <property type="component" value="Unassembled WGS sequence"/>
</dbReference>
<dbReference type="InterPro" id="IPR004812">
    <property type="entry name" value="Efflux_drug-R_Bcr/CmlA"/>
</dbReference>
<accession>A0A367GU67</accession>
<feature type="domain" description="Major facilitator superfamily (MFS) profile" evidence="9">
    <location>
        <begin position="9"/>
        <end position="391"/>
    </location>
</feature>
<keyword evidence="6 8" id="KW-1133">Transmembrane helix</keyword>
<dbReference type="PANTHER" id="PTHR23502:SF132">
    <property type="entry name" value="POLYAMINE TRANSPORTER 2-RELATED"/>
    <property type="match status" value="1"/>
</dbReference>
<dbReference type="GO" id="GO:0005886">
    <property type="term" value="C:plasma membrane"/>
    <property type="evidence" value="ECO:0007669"/>
    <property type="project" value="UniProtKB-SubCell"/>
</dbReference>
<organism evidence="10 11">
    <name type="scientific">Mucilaginibacter hurinus</name>
    <dbReference type="NCBI Taxonomy" id="2201324"/>
    <lineage>
        <taxon>Bacteria</taxon>
        <taxon>Pseudomonadati</taxon>
        <taxon>Bacteroidota</taxon>
        <taxon>Sphingobacteriia</taxon>
        <taxon>Sphingobacteriales</taxon>
        <taxon>Sphingobacteriaceae</taxon>
        <taxon>Mucilaginibacter</taxon>
    </lineage>
</organism>
<feature type="transmembrane region" description="Helical" evidence="8">
    <location>
        <begin position="369"/>
        <end position="390"/>
    </location>
</feature>
<evidence type="ECO:0000256" key="1">
    <source>
        <dbReference type="ARBA" id="ARBA00004651"/>
    </source>
</evidence>
<dbReference type="GO" id="GO:0042910">
    <property type="term" value="F:xenobiotic transmembrane transporter activity"/>
    <property type="evidence" value="ECO:0007669"/>
    <property type="project" value="InterPro"/>
</dbReference>
<dbReference type="Gene3D" id="1.20.1720.10">
    <property type="entry name" value="Multidrug resistance protein D"/>
    <property type="match status" value="1"/>
</dbReference>
<feature type="transmembrane region" description="Helical" evidence="8">
    <location>
        <begin position="213"/>
        <end position="233"/>
    </location>
</feature>
<feature type="transmembrane region" description="Helical" evidence="8">
    <location>
        <begin position="161"/>
        <end position="183"/>
    </location>
</feature>
<evidence type="ECO:0000313" key="10">
    <source>
        <dbReference type="EMBL" id="RCH56605.1"/>
    </source>
</evidence>